<evidence type="ECO:0000259" key="3">
    <source>
        <dbReference type="Pfam" id="PF05004"/>
    </source>
</evidence>
<proteinExistence type="inferred from homology"/>
<gene>
    <name evidence="4" type="ORF">A1O1_06127</name>
</gene>
<dbReference type="Pfam" id="PF05004">
    <property type="entry name" value="IFRD"/>
    <property type="match status" value="1"/>
</dbReference>
<dbReference type="Proteomes" id="UP000019484">
    <property type="component" value="Unassembled WGS sequence"/>
</dbReference>
<evidence type="ECO:0000313" key="4">
    <source>
        <dbReference type="EMBL" id="EXJ85759.1"/>
    </source>
</evidence>
<dbReference type="InterPro" id="IPR039777">
    <property type="entry name" value="IFRD"/>
</dbReference>
<dbReference type="InterPro" id="IPR007701">
    <property type="entry name" value="Interferon-rel_develop_reg_N"/>
</dbReference>
<accession>W9YU03</accession>
<dbReference type="SUPFAM" id="SSF48371">
    <property type="entry name" value="ARM repeat"/>
    <property type="match status" value="1"/>
</dbReference>
<dbReference type="PANTHER" id="PTHR12354:SF1">
    <property type="entry name" value="INTERFERON-RELATED DEVELOPMENTAL REGULATOR 1"/>
    <property type="match status" value="1"/>
</dbReference>
<feature type="region of interest" description="Disordered" evidence="2">
    <location>
        <begin position="444"/>
        <end position="481"/>
    </location>
</feature>
<dbReference type="InterPro" id="IPR016024">
    <property type="entry name" value="ARM-type_fold"/>
</dbReference>
<protein>
    <recommendedName>
        <fullName evidence="3">Interferon-related developmental regulator N-terminal domain-containing protein</fullName>
    </recommendedName>
</protein>
<feature type="region of interest" description="Disordered" evidence="2">
    <location>
        <begin position="1"/>
        <end position="61"/>
    </location>
</feature>
<evidence type="ECO:0000313" key="5">
    <source>
        <dbReference type="Proteomes" id="UP000019484"/>
    </source>
</evidence>
<dbReference type="EMBL" id="AMWN01000005">
    <property type="protein sequence ID" value="EXJ85759.1"/>
    <property type="molecule type" value="Genomic_DNA"/>
</dbReference>
<sequence length="481" mass="52491">MHEDLRRRALESHKTVSNKAKSKQSSRASSLAASAANSRVASRDASDEEDAGNGNLSDDTTQSINSIDALLESDDFNEQTTEVIRQELTDAIADLLERKGSSTKSREDSLSTYVKCLTSHYLAEILHGRVADLLGAFGRSIKAETSEKETTLALRAVALTAITFADNTLYEMVSGVLKRSISDSQSLAVKAEGIFSLGICLSFGGAGEEEIAEFMTFLLEIASSDGAFIGADDNAEVVAAALSTYGFLATQIEDVEEESEDAVATFLDQLDANDVRVQVAAGENIALLYEKSYTPREEDDSPSSEGEDEETGNGSSEELGGGRDDSGLVKRYNAYHNTHEVVEKVTALASLSTKAMHRRDKKMLHQAFARISVTVQNPKLGLQANNASKMVVRIHREGEMRVDKWWKLMRLNAIRRLLGGGFVNHYFEGNKQVLDALPMLMRSTGDEGMRSPRKAGSNKGSKGRYRDSRRFVSGDFLSADE</sequence>
<dbReference type="PANTHER" id="PTHR12354">
    <property type="entry name" value="INTERFERON-RELATED DEVELOPMENTAL REGULATOR"/>
    <property type="match status" value="1"/>
</dbReference>
<evidence type="ECO:0000256" key="1">
    <source>
        <dbReference type="ARBA" id="ARBA00008828"/>
    </source>
</evidence>
<dbReference type="eggNOG" id="KOG2842">
    <property type="taxonomic scope" value="Eukaryota"/>
</dbReference>
<keyword evidence="5" id="KW-1185">Reference proteome</keyword>
<feature type="compositionally biased region" description="Acidic residues" evidence="2">
    <location>
        <begin position="297"/>
        <end position="311"/>
    </location>
</feature>
<feature type="region of interest" description="Disordered" evidence="2">
    <location>
        <begin position="291"/>
        <end position="327"/>
    </location>
</feature>
<feature type="compositionally biased region" description="Basic and acidic residues" evidence="2">
    <location>
        <begin position="1"/>
        <end position="14"/>
    </location>
</feature>
<comment type="caution">
    <text evidence="4">The sequence shown here is derived from an EMBL/GenBank/DDBJ whole genome shotgun (WGS) entry which is preliminary data.</text>
</comment>
<dbReference type="OrthoDB" id="18978at2759"/>
<dbReference type="STRING" id="1182541.W9YU03"/>
<reference evidence="4 5" key="1">
    <citation type="submission" date="2013-03" db="EMBL/GenBank/DDBJ databases">
        <title>The Genome Sequence of Capronia coronata CBS 617.96.</title>
        <authorList>
            <consortium name="The Broad Institute Genomics Platform"/>
            <person name="Cuomo C."/>
            <person name="de Hoog S."/>
            <person name="Gorbushina A."/>
            <person name="Walker B."/>
            <person name="Young S.K."/>
            <person name="Zeng Q."/>
            <person name="Gargeya S."/>
            <person name="Fitzgerald M."/>
            <person name="Haas B."/>
            <person name="Abouelleil A."/>
            <person name="Allen A.W."/>
            <person name="Alvarado L."/>
            <person name="Arachchi H.M."/>
            <person name="Berlin A.M."/>
            <person name="Chapman S.B."/>
            <person name="Gainer-Dewar J."/>
            <person name="Goldberg J."/>
            <person name="Griggs A."/>
            <person name="Gujja S."/>
            <person name="Hansen M."/>
            <person name="Howarth C."/>
            <person name="Imamovic A."/>
            <person name="Ireland A."/>
            <person name="Larimer J."/>
            <person name="McCowan C."/>
            <person name="Murphy C."/>
            <person name="Pearson M."/>
            <person name="Poon T.W."/>
            <person name="Priest M."/>
            <person name="Roberts A."/>
            <person name="Saif S."/>
            <person name="Shea T."/>
            <person name="Sisk P."/>
            <person name="Sykes S."/>
            <person name="Wortman J."/>
            <person name="Nusbaum C."/>
            <person name="Birren B."/>
        </authorList>
    </citation>
    <scope>NUCLEOTIDE SEQUENCE [LARGE SCALE GENOMIC DNA]</scope>
    <source>
        <strain evidence="4 5">CBS 617.96</strain>
    </source>
</reference>
<organism evidence="4 5">
    <name type="scientific">Capronia coronata CBS 617.96</name>
    <dbReference type="NCBI Taxonomy" id="1182541"/>
    <lineage>
        <taxon>Eukaryota</taxon>
        <taxon>Fungi</taxon>
        <taxon>Dikarya</taxon>
        <taxon>Ascomycota</taxon>
        <taxon>Pezizomycotina</taxon>
        <taxon>Eurotiomycetes</taxon>
        <taxon>Chaetothyriomycetidae</taxon>
        <taxon>Chaetothyriales</taxon>
        <taxon>Herpotrichiellaceae</taxon>
        <taxon>Capronia</taxon>
    </lineage>
</organism>
<comment type="similarity">
    <text evidence="1">Belongs to the IFRD family.</text>
</comment>
<dbReference type="RefSeq" id="XP_007725197.1">
    <property type="nucleotide sequence ID" value="XM_007727007.1"/>
</dbReference>
<feature type="compositionally biased region" description="Low complexity" evidence="2">
    <location>
        <begin position="17"/>
        <end position="40"/>
    </location>
</feature>
<feature type="domain" description="Interferon-related developmental regulator N-terminal" evidence="3">
    <location>
        <begin position="66"/>
        <end position="375"/>
    </location>
</feature>
<evidence type="ECO:0000256" key="2">
    <source>
        <dbReference type="SAM" id="MobiDB-lite"/>
    </source>
</evidence>
<dbReference type="AlphaFoldDB" id="W9YU03"/>
<name>W9YU03_9EURO</name>
<dbReference type="HOGENOM" id="CLU_039188_0_0_1"/>
<dbReference type="GeneID" id="19160996"/>